<gene>
    <name evidence="4" type="ORF">PQ628_19290</name>
</gene>
<dbReference type="PANTHER" id="PTHR43695:SF1">
    <property type="entry name" value="RHAMNOGALACTURONAN ACETYLESTERASE"/>
    <property type="match status" value="1"/>
</dbReference>
<dbReference type="GO" id="GO:0016810">
    <property type="term" value="F:hydrolase activity, acting on carbon-nitrogen (but not peptide) bonds"/>
    <property type="evidence" value="ECO:0007669"/>
    <property type="project" value="InterPro"/>
</dbReference>
<dbReference type="Pfam" id="PF01522">
    <property type="entry name" value="Polysacc_deac_1"/>
    <property type="match status" value="1"/>
</dbReference>
<comment type="similarity">
    <text evidence="1">Belongs to the 'GDSL' lipolytic enzyme family.</text>
</comment>
<dbReference type="InterPro" id="IPR011330">
    <property type="entry name" value="Glyco_hydro/deAcase_b/a-brl"/>
</dbReference>
<dbReference type="GeneID" id="5303124"/>
<dbReference type="Pfam" id="PF13472">
    <property type="entry name" value="Lipase_GDSL_2"/>
    <property type="match status" value="1"/>
</dbReference>
<dbReference type="Proteomes" id="UP001215078">
    <property type="component" value="Unassembled WGS sequence"/>
</dbReference>
<dbReference type="RefSeq" id="WP_011965489.1">
    <property type="nucleotide sequence ID" value="NZ_CP041395.1"/>
</dbReference>
<dbReference type="AlphaFoldDB" id="A0AAW6IHJ9"/>
<evidence type="ECO:0000259" key="3">
    <source>
        <dbReference type="PROSITE" id="PS51677"/>
    </source>
</evidence>
<protein>
    <submittedName>
        <fullName evidence="4">Polysaccharide deacetylase family protein</fullName>
    </submittedName>
</protein>
<dbReference type="Gene3D" id="3.40.50.1110">
    <property type="entry name" value="SGNH hydrolase"/>
    <property type="match status" value="1"/>
</dbReference>
<accession>A0AAW6IHJ9</accession>
<dbReference type="EMBL" id="JAQQPO010000025">
    <property type="protein sequence ID" value="MDC7960346.1"/>
    <property type="molecule type" value="Genomic_DNA"/>
</dbReference>
<dbReference type="PANTHER" id="PTHR43695">
    <property type="entry name" value="PUTATIVE (AFU_ORTHOLOGUE AFUA_2G17250)-RELATED"/>
    <property type="match status" value="1"/>
</dbReference>
<dbReference type="GO" id="GO:0016788">
    <property type="term" value="F:hydrolase activity, acting on ester bonds"/>
    <property type="evidence" value="ECO:0007669"/>
    <property type="project" value="UniProtKB-ARBA"/>
</dbReference>
<evidence type="ECO:0000313" key="4">
    <source>
        <dbReference type="EMBL" id="MDC7960346.1"/>
    </source>
</evidence>
<dbReference type="SUPFAM" id="SSF88713">
    <property type="entry name" value="Glycoside hydrolase/deacetylase"/>
    <property type="match status" value="1"/>
</dbReference>
<comment type="caution">
    <text evidence="4">The sequence shown here is derived from an EMBL/GenBank/DDBJ whole genome shotgun (WGS) entry which is preliminary data.</text>
</comment>
<dbReference type="CDD" id="cd10970">
    <property type="entry name" value="CE4_DAC_u1_6s"/>
    <property type="match status" value="1"/>
</dbReference>
<evidence type="ECO:0000256" key="1">
    <source>
        <dbReference type="ARBA" id="ARBA00008668"/>
    </source>
</evidence>
<dbReference type="InterPro" id="IPR036514">
    <property type="entry name" value="SGNH_hydro_sf"/>
</dbReference>
<dbReference type="InterPro" id="IPR002509">
    <property type="entry name" value="NODB_dom"/>
</dbReference>
<proteinExistence type="inferred from homology"/>
<dbReference type="InterPro" id="IPR037459">
    <property type="entry name" value="RhgT-like"/>
</dbReference>
<dbReference type="CDD" id="cd01821">
    <property type="entry name" value="Rhamnogalacturan_acetylesterase_like"/>
    <property type="match status" value="1"/>
</dbReference>
<dbReference type="GO" id="GO:0005975">
    <property type="term" value="P:carbohydrate metabolic process"/>
    <property type="evidence" value="ECO:0007669"/>
    <property type="project" value="InterPro"/>
</dbReference>
<sequence length="566" mass="64887">MRKLNSKLLYVFCALLFFSAFTSGKKDIITIFMIGDSTMANKSLKNGNIERGWGQMLPEFLIGDVRVDNHAMNGRSSQSFIDEGRWDVVLSKLKSGDYVFIQFGHNDEKSAEELHTIPGSTFDENLRRFVRETRAKGAYPVLFNSIVRRNFPPEGTIGHKGSYETEGSTLVDTHGEYLESPRRVAKEMDVPFVDLNKLTYDLVVSMGVEKSKSLFMWVPTGIYDFCPKGKIDNTHLNISGGKVVAGIAMEAVAKVVPELAAYMRSHDSEVYVADYKDDKQCAISYTFDDGLEEHYTLVFPEMEKVGFKGTFWIWGKGIENVTEQQDKPRMTWTQMKEMFDKGHEISSHGWSHADLRHLSLEEVKAEVGRNDSIIQAEIGERPLTFCYPFNSYNEDVRRIVSENRIGTRIKQYAIGGEKSKSTVESLDKWVKELMISNDWGVTMIHGISTGYDAFTSPDILWEHFRRVKNQEYDIWVGTFREVAAYVKERRNVQLDIVKKESQWAVIPRLLLDKELFNEPLTMVLNKKGKGKVKVYQNGKRLLVKKRDDKQVFDFNPYGGTIRISFF</sequence>
<evidence type="ECO:0000256" key="2">
    <source>
        <dbReference type="ARBA" id="ARBA00022801"/>
    </source>
</evidence>
<keyword evidence="2" id="KW-0378">Hydrolase</keyword>
<evidence type="ECO:0000313" key="5">
    <source>
        <dbReference type="Proteomes" id="UP001215078"/>
    </source>
</evidence>
<dbReference type="Gene3D" id="3.20.20.370">
    <property type="entry name" value="Glycoside hydrolase/deacetylase"/>
    <property type="match status" value="1"/>
</dbReference>
<dbReference type="SUPFAM" id="SSF52266">
    <property type="entry name" value="SGNH hydrolase"/>
    <property type="match status" value="1"/>
</dbReference>
<organism evidence="4 5">
    <name type="scientific">Bacteroides ovatus</name>
    <dbReference type="NCBI Taxonomy" id="28116"/>
    <lineage>
        <taxon>Bacteria</taxon>
        <taxon>Pseudomonadati</taxon>
        <taxon>Bacteroidota</taxon>
        <taxon>Bacteroidia</taxon>
        <taxon>Bacteroidales</taxon>
        <taxon>Bacteroidaceae</taxon>
        <taxon>Bacteroides</taxon>
    </lineage>
</organism>
<dbReference type="PROSITE" id="PS51677">
    <property type="entry name" value="NODB"/>
    <property type="match status" value="1"/>
</dbReference>
<reference evidence="4" key="1">
    <citation type="submission" date="2022-10" db="EMBL/GenBank/DDBJ databases">
        <title>Human gut microbiome strain richness.</title>
        <authorList>
            <person name="Chen-Liaw A."/>
        </authorList>
    </citation>
    <scope>NUCLEOTIDE SEQUENCE</scope>
    <source>
        <strain evidence="4">RTP21484st1_H8_RTP21484_190118</strain>
    </source>
</reference>
<dbReference type="InterPro" id="IPR013830">
    <property type="entry name" value="SGNH_hydro"/>
</dbReference>
<name>A0AAW6IHJ9_BACOV</name>
<feature type="domain" description="NodB homology" evidence="3">
    <location>
        <begin position="281"/>
        <end position="402"/>
    </location>
</feature>